<dbReference type="EMBL" id="KV939779">
    <property type="protein sequence ID" value="PIO28108.1"/>
    <property type="molecule type" value="Genomic_DNA"/>
</dbReference>
<dbReference type="AlphaFoldDB" id="A0A2G9RJQ2"/>
<feature type="non-terminal residue" evidence="1">
    <location>
        <position position="72"/>
    </location>
</feature>
<organism evidence="1 2">
    <name type="scientific">Aquarana catesbeiana</name>
    <name type="common">American bullfrog</name>
    <name type="synonym">Rana catesbeiana</name>
    <dbReference type="NCBI Taxonomy" id="8400"/>
    <lineage>
        <taxon>Eukaryota</taxon>
        <taxon>Metazoa</taxon>
        <taxon>Chordata</taxon>
        <taxon>Craniata</taxon>
        <taxon>Vertebrata</taxon>
        <taxon>Euteleostomi</taxon>
        <taxon>Amphibia</taxon>
        <taxon>Batrachia</taxon>
        <taxon>Anura</taxon>
        <taxon>Neobatrachia</taxon>
        <taxon>Ranoidea</taxon>
        <taxon>Ranidae</taxon>
        <taxon>Aquarana</taxon>
    </lineage>
</organism>
<sequence>MMIPNPLVSQPHKWTIPVTVLTALLCKGRRYLLLARYFTRGRTLHPIPCELLIIHNNLSSPLRSASFLLKSK</sequence>
<gene>
    <name evidence="1" type="ORF">AB205_0003090</name>
</gene>
<name>A0A2G9RJQ2_AQUCT</name>
<proteinExistence type="predicted"/>
<accession>A0A2G9RJQ2</accession>
<keyword evidence="2" id="KW-1185">Reference proteome</keyword>
<protein>
    <submittedName>
        <fullName evidence="1">Uncharacterized protein</fullName>
    </submittedName>
</protein>
<reference evidence="2" key="1">
    <citation type="journal article" date="2017" name="Nat. Commun.">
        <title>The North American bullfrog draft genome provides insight into hormonal regulation of long noncoding RNA.</title>
        <authorList>
            <person name="Hammond S.A."/>
            <person name="Warren R.L."/>
            <person name="Vandervalk B.P."/>
            <person name="Kucuk E."/>
            <person name="Khan H."/>
            <person name="Gibb E.A."/>
            <person name="Pandoh P."/>
            <person name="Kirk H."/>
            <person name="Zhao Y."/>
            <person name="Jones M."/>
            <person name="Mungall A.J."/>
            <person name="Coope R."/>
            <person name="Pleasance S."/>
            <person name="Moore R.A."/>
            <person name="Holt R.A."/>
            <person name="Round J.M."/>
            <person name="Ohora S."/>
            <person name="Walle B.V."/>
            <person name="Veldhoen N."/>
            <person name="Helbing C.C."/>
            <person name="Birol I."/>
        </authorList>
    </citation>
    <scope>NUCLEOTIDE SEQUENCE [LARGE SCALE GENOMIC DNA]</scope>
</reference>
<evidence type="ECO:0000313" key="1">
    <source>
        <dbReference type="EMBL" id="PIO28108.1"/>
    </source>
</evidence>
<dbReference type="Proteomes" id="UP000228934">
    <property type="component" value="Unassembled WGS sequence"/>
</dbReference>
<evidence type="ECO:0000313" key="2">
    <source>
        <dbReference type="Proteomes" id="UP000228934"/>
    </source>
</evidence>